<organism evidence="6 7">
    <name type="scientific">Batillaria attramentaria</name>
    <dbReference type="NCBI Taxonomy" id="370345"/>
    <lineage>
        <taxon>Eukaryota</taxon>
        <taxon>Metazoa</taxon>
        <taxon>Spiralia</taxon>
        <taxon>Lophotrochozoa</taxon>
        <taxon>Mollusca</taxon>
        <taxon>Gastropoda</taxon>
        <taxon>Caenogastropoda</taxon>
        <taxon>Sorbeoconcha</taxon>
        <taxon>Cerithioidea</taxon>
        <taxon>Batillariidae</taxon>
        <taxon>Batillaria</taxon>
    </lineage>
</organism>
<feature type="region of interest" description="Disordered" evidence="3">
    <location>
        <begin position="397"/>
        <end position="417"/>
    </location>
</feature>
<dbReference type="PROSITE" id="PS00018">
    <property type="entry name" value="EF_HAND_1"/>
    <property type="match status" value="2"/>
</dbReference>
<feature type="non-terminal residue" evidence="6">
    <location>
        <position position="1"/>
    </location>
</feature>
<feature type="domain" description="EF-hand" evidence="5">
    <location>
        <begin position="142"/>
        <end position="177"/>
    </location>
</feature>
<gene>
    <name evidence="6" type="ORF">BaRGS_00016817</name>
</gene>
<dbReference type="Gene3D" id="1.10.238.10">
    <property type="entry name" value="EF-hand"/>
    <property type="match status" value="2"/>
</dbReference>
<dbReference type="SMART" id="SM00027">
    <property type="entry name" value="EH"/>
    <property type="match status" value="2"/>
</dbReference>
<dbReference type="SMART" id="SM00054">
    <property type="entry name" value="EFh"/>
    <property type="match status" value="2"/>
</dbReference>
<evidence type="ECO:0000256" key="3">
    <source>
        <dbReference type="SAM" id="MobiDB-lite"/>
    </source>
</evidence>
<dbReference type="PANTHER" id="PTHR11216">
    <property type="entry name" value="EH DOMAIN"/>
    <property type="match status" value="1"/>
</dbReference>
<dbReference type="SUPFAM" id="SSF47473">
    <property type="entry name" value="EF-hand"/>
    <property type="match status" value="2"/>
</dbReference>
<evidence type="ECO:0000313" key="7">
    <source>
        <dbReference type="Proteomes" id="UP001519460"/>
    </source>
</evidence>
<dbReference type="Proteomes" id="UP001519460">
    <property type="component" value="Unassembled WGS sequence"/>
</dbReference>
<dbReference type="InterPro" id="IPR002048">
    <property type="entry name" value="EF_hand_dom"/>
</dbReference>
<evidence type="ECO:0000256" key="2">
    <source>
        <dbReference type="SAM" id="Coils"/>
    </source>
</evidence>
<proteinExistence type="predicted"/>
<sequence length="417" mass="47453">GSDWPAVTEEERILYETLFYSQGPVDGYLLGEGVQDLFLKSGLSLRVLSQIWNLADVSNDNVLTVHEFVLAMHLIRGLLRGLKLPPTLPRKLAPPKTDPVGLQPATPQEREAYTKLFHALDVDHSGTLDGERASHVLLASGLSREVLGHVWNLADVNRDGRLDLDEFCLACHLLRYVKAGNSLSGPVDVFKLLPERIAAQSLQARKQRVQKYEQHKQKLMSLKYKLQKKVGRPQIPEETFKNNLAREKEEEEKLEEIVYRLKKEHEKVRQETVKIILAEQKLNNDIQTIKKDTDELNKRLSTSHTHATKDPDPFHQLYEQRKEKRQGSTIKDLDKIHVTYPFSFNPFDPGLTAESVTRGAKLFQESGGNNHPPREQQVEAVVQRLGDFGEEFLTNWGSPESNAACDMEEDTVFKEVP</sequence>
<protein>
    <submittedName>
        <fullName evidence="6">Uncharacterized protein</fullName>
    </submittedName>
</protein>
<keyword evidence="2" id="KW-0175">Coiled coil</keyword>
<evidence type="ECO:0000259" key="5">
    <source>
        <dbReference type="PROSITE" id="PS50222"/>
    </source>
</evidence>
<evidence type="ECO:0000256" key="1">
    <source>
        <dbReference type="ARBA" id="ARBA00022837"/>
    </source>
</evidence>
<feature type="non-terminal residue" evidence="6">
    <location>
        <position position="417"/>
    </location>
</feature>
<dbReference type="CDD" id="cd00052">
    <property type="entry name" value="EH"/>
    <property type="match status" value="2"/>
</dbReference>
<evidence type="ECO:0000259" key="4">
    <source>
        <dbReference type="PROSITE" id="PS50031"/>
    </source>
</evidence>
<feature type="domain" description="EH" evidence="4">
    <location>
        <begin position="11"/>
        <end position="99"/>
    </location>
</feature>
<dbReference type="PROSITE" id="PS50222">
    <property type="entry name" value="EF_HAND_2"/>
    <property type="match status" value="2"/>
</dbReference>
<dbReference type="AlphaFoldDB" id="A0ABD0KY19"/>
<accession>A0ABD0KY19</accession>
<feature type="domain" description="EF-hand" evidence="5">
    <location>
        <begin position="43"/>
        <end position="78"/>
    </location>
</feature>
<dbReference type="PROSITE" id="PS50031">
    <property type="entry name" value="EH"/>
    <property type="match status" value="2"/>
</dbReference>
<keyword evidence="7" id="KW-1185">Reference proteome</keyword>
<dbReference type="Pfam" id="PF12763">
    <property type="entry name" value="EH"/>
    <property type="match status" value="2"/>
</dbReference>
<dbReference type="InterPro" id="IPR018247">
    <property type="entry name" value="EF_Hand_1_Ca_BS"/>
</dbReference>
<feature type="domain" description="EH" evidence="4">
    <location>
        <begin position="109"/>
        <end position="208"/>
    </location>
</feature>
<dbReference type="InterPro" id="IPR000261">
    <property type="entry name" value="EH_dom"/>
</dbReference>
<comment type="caution">
    <text evidence="6">The sequence shown here is derived from an EMBL/GenBank/DDBJ whole genome shotgun (WGS) entry which is preliminary data.</text>
</comment>
<dbReference type="EMBL" id="JACVVK020000108">
    <property type="protein sequence ID" value="KAK7491971.1"/>
    <property type="molecule type" value="Genomic_DNA"/>
</dbReference>
<dbReference type="InterPro" id="IPR011992">
    <property type="entry name" value="EF-hand-dom_pair"/>
</dbReference>
<name>A0ABD0KY19_9CAEN</name>
<keyword evidence="1" id="KW-0106">Calcium</keyword>
<dbReference type="PANTHER" id="PTHR11216:SF170">
    <property type="entry name" value="DYNAMIN ASSOCIATED PROTEIN 160, ISOFORM D"/>
    <property type="match status" value="1"/>
</dbReference>
<evidence type="ECO:0000313" key="6">
    <source>
        <dbReference type="EMBL" id="KAK7491971.1"/>
    </source>
</evidence>
<feature type="coiled-coil region" evidence="2">
    <location>
        <begin position="237"/>
        <end position="299"/>
    </location>
</feature>
<reference evidence="6 7" key="1">
    <citation type="journal article" date="2023" name="Sci. Data">
        <title>Genome assembly of the Korean intertidal mud-creeper Batillaria attramentaria.</title>
        <authorList>
            <person name="Patra A.K."/>
            <person name="Ho P.T."/>
            <person name="Jun S."/>
            <person name="Lee S.J."/>
            <person name="Kim Y."/>
            <person name="Won Y.J."/>
        </authorList>
    </citation>
    <scope>NUCLEOTIDE SEQUENCE [LARGE SCALE GENOMIC DNA]</scope>
    <source>
        <strain evidence="6">Wonlab-2016</strain>
    </source>
</reference>